<keyword evidence="3" id="KW-1185">Reference proteome</keyword>
<feature type="transmembrane region" description="Helical" evidence="1">
    <location>
        <begin position="20"/>
        <end position="50"/>
    </location>
</feature>
<keyword evidence="1" id="KW-0472">Membrane</keyword>
<feature type="transmembrane region" description="Helical" evidence="1">
    <location>
        <begin position="239"/>
        <end position="256"/>
    </location>
</feature>
<evidence type="ECO:0008006" key="4">
    <source>
        <dbReference type="Google" id="ProtNLM"/>
    </source>
</evidence>
<sequence>MKPTPSSPGDASVNAPASPVRAFIGGVLMGLANLVPGISGGTMILAIGLYDRFIGAIADVTRLKLRRETLLFLLALGIGLASAVLLLSGVAVRLVSEHRWAMYALFIGMTLGGAPELLQRMKPVRISGILAFAAGLGVMVWFAFQSGKTQLGTDMPTLIGVGAAGASSMILPGISGSYVLLILGMYDTVIGALSISEVREAPMESLRIIGPVVLGAAIGIALLSNVLKAVLTRFSGPSHGALLGLLVGSVLGLYPFREAVHPELSHRPTRKAIEAVVLKDRSVAEIAAAASALSETELEQHVQTWRGKSKGEMKTASLELRRFDPTGRHIASALGLFVLGVFLTRLLGRKSA</sequence>
<dbReference type="AlphaFoldDB" id="A0A518EVE3"/>
<gene>
    <name evidence="2" type="ORF">Poly30_36010</name>
</gene>
<feature type="transmembrane region" description="Helical" evidence="1">
    <location>
        <begin position="125"/>
        <end position="143"/>
    </location>
</feature>
<evidence type="ECO:0000256" key="1">
    <source>
        <dbReference type="SAM" id="Phobius"/>
    </source>
</evidence>
<dbReference type="RefSeq" id="WP_419190320.1">
    <property type="nucleotide sequence ID" value="NZ_CP036434.1"/>
</dbReference>
<keyword evidence="1" id="KW-0812">Transmembrane</keyword>
<feature type="transmembrane region" description="Helical" evidence="1">
    <location>
        <begin position="70"/>
        <end position="94"/>
    </location>
</feature>
<organism evidence="2 3">
    <name type="scientific">Saltatorellus ferox</name>
    <dbReference type="NCBI Taxonomy" id="2528018"/>
    <lineage>
        <taxon>Bacteria</taxon>
        <taxon>Pseudomonadati</taxon>
        <taxon>Planctomycetota</taxon>
        <taxon>Planctomycetia</taxon>
        <taxon>Planctomycetia incertae sedis</taxon>
        <taxon>Saltatorellus</taxon>
    </lineage>
</organism>
<dbReference type="PANTHER" id="PTHR37308:SF1">
    <property type="entry name" value="POLYPRENYL-PHOSPHATE TRANSPORTER"/>
    <property type="match status" value="1"/>
</dbReference>
<dbReference type="PANTHER" id="PTHR37308">
    <property type="entry name" value="INTEGRAL MEMBRANE PROTEIN"/>
    <property type="match status" value="1"/>
</dbReference>
<reference evidence="2 3" key="1">
    <citation type="submission" date="2019-02" db="EMBL/GenBank/DDBJ databases">
        <title>Deep-cultivation of Planctomycetes and their phenomic and genomic characterization uncovers novel biology.</title>
        <authorList>
            <person name="Wiegand S."/>
            <person name="Jogler M."/>
            <person name="Boedeker C."/>
            <person name="Pinto D."/>
            <person name="Vollmers J."/>
            <person name="Rivas-Marin E."/>
            <person name="Kohn T."/>
            <person name="Peeters S.H."/>
            <person name="Heuer A."/>
            <person name="Rast P."/>
            <person name="Oberbeckmann S."/>
            <person name="Bunk B."/>
            <person name="Jeske O."/>
            <person name="Meyerdierks A."/>
            <person name="Storesund J.E."/>
            <person name="Kallscheuer N."/>
            <person name="Luecker S."/>
            <person name="Lage O.M."/>
            <person name="Pohl T."/>
            <person name="Merkel B.J."/>
            <person name="Hornburger P."/>
            <person name="Mueller R.-W."/>
            <person name="Bruemmer F."/>
            <person name="Labrenz M."/>
            <person name="Spormann A.M."/>
            <person name="Op den Camp H."/>
            <person name="Overmann J."/>
            <person name="Amann R."/>
            <person name="Jetten M.S.M."/>
            <person name="Mascher T."/>
            <person name="Medema M.H."/>
            <person name="Devos D.P."/>
            <person name="Kaster A.-K."/>
            <person name="Ovreas L."/>
            <person name="Rohde M."/>
            <person name="Galperin M.Y."/>
            <person name="Jogler C."/>
        </authorList>
    </citation>
    <scope>NUCLEOTIDE SEQUENCE [LARGE SCALE GENOMIC DNA]</scope>
    <source>
        <strain evidence="2 3">Poly30</strain>
    </source>
</reference>
<proteinExistence type="predicted"/>
<dbReference type="EMBL" id="CP036434">
    <property type="protein sequence ID" value="QDV08065.1"/>
    <property type="molecule type" value="Genomic_DNA"/>
</dbReference>
<feature type="transmembrane region" description="Helical" evidence="1">
    <location>
        <begin position="208"/>
        <end position="227"/>
    </location>
</feature>
<evidence type="ECO:0000313" key="2">
    <source>
        <dbReference type="EMBL" id="QDV08065.1"/>
    </source>
</evidence>
<evidence type="ECO:0000313" key="3">
    <source>
        <dbReference type="Proteomes" id="UP000320390"/>
    </source>
</evidence>
<keyword evidence="1" id="KW-1133">Transmembrane helix</keyword>
<accession>A0A518EVE3</accession>
<dbReference type="Proteomes" id="UP000320390">
    <property type="component" value="Chromosome"/>
</dbReference>
<name>A0A518EVE3_9BACT</name>
<feature type="transmembrane region" description="Helical" evidence="1">
    <location>
        <begin position="155"/>
        <end position="171"/>
    </location>
</feature>
<dbReference type="Pfam" id="PF04018">
    <property type="entry name" value="VCA0040-like"/>
    <property type="match status" value="1"/>
</dbReference>
<protein>
    <recommendedName>
        <fullName evidence="4">DUF368 domain-containing protein</fullName>
    </recommendedName>
</protein>
<feature type="transmembrane region" description="Helical" evidence="1">
    <location>
        <begin position="330"/>
        <end position="348"/>
    </location>
</feature>
<dbReference type="InterPro" id="IPR007163">
    <property type="entry name" value="VCA0040-like"/>
</dbReference>